<organism evidence="2 3">
    <name type="scientific">Oidiodendron maius (strain Zn)</name>
    <dbReference type="NCBI Taxonomy" id="913774"/>
    <lineage>
        <taxon>Eukaryota</taxon>
        <taxon>Fungi</taxon>
        <taxon>Dikarya</taxon>
        <taxon>Ascomycota</taxon>
        <taxon>Pezizomycotina</taxon>
        <taxon>Leotiomycetes</taxon>
        <taxon>Leotiomycetes incertae sedis</taxon>
        <taxon>Myxotrichaceae</taxon>
        <taxon>Oidiodendron</taxon>
    </lineage>
</organism>
<dbReference type="EMBL" id="KN832886">
    <property type="protein sequence ID" value="KIM95593.1"/>
    <property type="molecule type" value="Genomic_DNA"/>
</dbReference>
<reference evidence="2 3" key="1">
    <citation type="submission" date="2014-04" db="EMBL/GenBank/DDBJ databases">
        <authorList>
            <consortium name="DOE Joint Genome Institute"/>
            <person name="Kuo A."/>
            <person name="Martino E."/>
            <person name="Perotto S."/>
            <person name="Kohler A."/>
            <person name="Nagy L.G."/>
            <person name="Floudas D."/>
            <person name="Copeland A."/>
            <person name="Barry K.W."/>
            <person name="Cichocki N."/>
            <person name="Veneault-Fourrey C."/>
            <person name="LaButti K."/>
            <person name="Lindquist E.A."/>
            <person name="Lipzen A."/>
            <person name="Lundell T."/>
            <person name="Morin E."/>
            <person name="Murat C."/>
            <person name="Sun H."/>
            <person name="Tunlid A."/>
            <person name="Henrissat B."/>
            <person name="Grigoriev I.V."/>
            <person name="Hibbett D.S."/>
            <person name="Martin F."/>
            <person name="Nordberg H.P."/>
            <person name="Cantor M.N."/>
            <person name="Hua S.X."/>
        </authorList>
    </citation>
    <scope>NUCLEOTIDE SEQUENCE [LARGE SCALE GENOMIC DNA]</scope>
    <source>
        <strain evidence="2 3">Zn</strain>
    </source>
</reference>
<gene>
    <name evidence="2" type="ORF">OIDMADRAFT_148704</name>
</gene>
<name>A0A0C3C9P8_OIDMZ</name>
<protein>
    <submittedName>
        <fullName evidence="2">Uncharacterized protein</fullName>
    </submittedName>
</protein>
<dbReference type="OrthoDB" id="4219547at2759"/>
<dbReference type="Proteomes" id="UP000054321">
    <property type="component" value="Unassembled WGS sequence"/>
</dbReference>
<accession>A0A0C3C9P8</accession>
<feature type="compositionally biased region" description="Basic and acidic residues" evidence="1">
    <location>
        <begin position="9"/>
        <end position="18"/>
    </location>
</feature>
<feature type="region of interest" description="Disordered" evidence="1">
    <location>
        <begin position="1"/>
        <end position="31"/>
    </location>
</feature>
<proteinExistence type="predicted"/>
<dbReference type="InParanoid" id="A0A0C3C9P8"/>
<dbReference type="AlphaFoldDB" id="A0A0C3C9P8"/>
<reference evidence="3" key="2">
    <citation type="submission" date="2015-01" db="EMBL/GenBank/DDBJ databases">
        <title>Evolutionary Origins and Diversification of the Mycorrhizal Mutualists.</title>
        <authorList>
            <consortium name="DOE Joint Genome Institute"/>
            <consortium name="Mycorrhizal Genomics Consortium"/>
            <person name="Kohler A."/>
            <person name="Kuo A."/>
            <person name="Nagy L.G."/>
            <person name="Floudas D."/>
            <person name="Copeland A."/>
            <person name="Barry K.W."/>
            <person name="Cichocki N."/>
            <person name="Veneault-Fourrey C."/>
            <person name="LaButti K."/>
            <person name="Lindquist E.A."/>
            <person name="Lipzen A."/>
            <person name="Lundell T."/>
            <person name="Morin E."/>
            <person name="Murat C."/>
            <person name="Riley R."/>
            <person name="Ohm R."/>
            <person name="Sun H."/>
            <person name="Tunlid A."/>
            <person name="Henrissat B."/>
            <person name="Grigoriev I.V."/>
            <person name="Hibbett D.S."/>
            <person name="Martin F."/>
        </authorList>
    </citation>
    <scope>NUCLEOTIDE SEQUENCE [LARGE SCALE GENOMIC DNA]</scope>
    <source>
        <strain evidence="3">Zn</strain>
    </source>
</reference>
<dbReference type="HOGENOM" id="CLU_102643_0_0_1"/>
<keyword evidence="3" id="KW-1185">Reference proteome</keyword>
<evidence type="ECO:0000313" key="2">
    <source>
        <dbReference type="EMBL" id="KIM95593.1"/>
    </source>
</evidence>
<evidence type="ECO:0000256" key="1">
    <source>
        <dbReference type="SAM" id="MobiDB-lite"/>
    </source>
</evidence>
<sequence>MFQSFVKRATGENSEKEAQSTATGYSDRPESPVSAEQALQVKIIALWKVVWQDLYQLHDRDGPFHAARLKEHYFAAGMSALHLIESDDNRNALRRNYPYEVLGLLGQALSQLGPKQLRLFHGLSVSSLDSVVTLLEAYESQIPAMNEIYTVLRKLEVGFRTPTKEDEQAVKEQFLPLADALAKHLLHLDARLDVLVSKLTDESWERHGDSLEHRSWLLYDKVFPYKYRGKTSFSSKKIA</sequence>
<evidence type="ECO:0000313" key="3">
    <source>
        <dbReference type="Proteomes" id="UP000054321"/>
    </source>
</evidence>